<dbReference type="PROSITE" id="PS50002">
    <property type="entry name" value="SH3"/>
    <property type="match status" value="1"/>
</dbReference>
<dbReference type="FunFam" id="1.20.1270.60:FF:000009">
    <property type="entry name" value="Protein kinase C and casein kinase substrate in neurons 2"/>
    <property type="match status" value="1"/>
</dbReference>
<feature type="compositionally biased region" description="Polar residues" evidence="15">
    <location>
        <begin position="325"/>
        <end position="335"/>
    </location>
</feature>
<feature type="compositionally biased region" description="Acidic residues" evidence="15">
    <location>
        <begin position="403"/>
        <end position="415"/>
    </location>
</feature>
<evidence type="ECO:0000313" key="19">
    <source>
        <dbReference type="Proteomes" id="UP000014500"/>
    </source>
</evidence>
<name>T1IZX9_STRMM</name>
<feature type="compositionally biased region" description="Polar residues" evidence="15">
    <location>
        <begin position="366"/>
        <end position="375"/>
    </location>
</feature>
<evidence type="ECO:0000256" key="14">
    <source>
        <dbReference type="SAM" id="Coils"/>
    </source>
</evidence>
<protein>
    <recommendedName>
        <fullName evidence="20">F-BAR domain-containing protein</fullName>
    </recommendedName>
</protein>
<dbReference type="SMART" id="SM00055">
    <property type="entry name" value="FCH"/>
    <property type="match status" value="1"/>
</dbReference>
<dbReference type="FunFam" id="2.30.30.40:FF:000014">
    <property type="entry name" value="Kinase C and casein kinase substrate in neurons protein"/>
    <property type="match status" value="1"/>
</dbReference>
<evidence type="ECO:0000256" key="13">
    <source>
        <dbReference type="PROSITE-ProRule" id="PRU01077"/>
    </source>
</evidence>
<evidence type="ECO:0000256" key="12">
    <source>
        <dbReference type="PROSITE-ProRule" id="PRU00192"/>
    </source>
</evidence>
<dbReference type="PANTHER" id="PTHR23065">
    <property type="entry name" value="PROLINE-SERINE-THREONINE PHOSPHATASE INTERACTING PROTEIN 1"/>
    <property type="match status" value="1"/>
</dbReference>
<dbReference type="STRING" id="126957.T1IZX9"/>
<reference evidence="19" key="1">
    <citation type="submission" date="2011-05" db="EMBL/GenBank/DDBJ databases">
        <authorList>
            <person name="Richards S.R."/>
            <person name="Qu J."/>
            <person name="Jiang H."/>
            <person name="Jhangiani S.N."/>
            <person name="Agravi P."/>
            <person name="Goodspeed R."/>
            <person name="Gross S."/>
            <person name="Mandapat C."/>
            <person name="Jackson L."/>
            <person name="Mathew T."/>
            <person name="Pu L."/>
            <person name="Thornton R."/>
            <person name="Saada N."/>
            <person name="Wilczek-Boney K.B."/>
            <person name="Lee S."/>
            <person name="Kovar C."/>
            <person name="Wu Y."/>
            <person name="Scherer S.E."/>
            <person name="Worley K.C."/>
            <person name="Muzny D.M."/>
            <person name="Gibbs R."/>
        </authorList>
    </citation>
    <scope>NUCLEOTIDE SEQUENCE</scope>
    <source>
        <strain evidence="19">Brora</strain>
    </source>
</reference>
<evidence type="ECO:0000259" key="17">
    <source>
        <dbReference type="PROSITE" id="PS51741"/>
    </source>
</evidence>
<feature type="domain" description="F-BAR" evidence="17">
    <location>
        <begin position="9"/>
        <end position="280"/>
    </location>
</feature>
<keyword evidence="9" id="KW-0472">Membrane</keyword>
<dbReference type="HOGENOM" id="CLU_030752_0_0_1"/>
<dbReference type="GO" id="GO:0005886">
    <property type="term" value="C:plasma membrane"/>
    <property type="evidence" value="ECO:0007669"/>
    <property type="project" value="UniProtKB-SubCell"/>
</dbReference>
<evidence type="ECO:0008006" key="20">
    <source>
        <dbReference type="Google" id="ProtNLM"/>
    </source>
</evidence>
<keyword evidence="7" id="KW-0597">Phosphoprotein</keyword>
<evidence type="ECO:0000256" key="3">
    <source>
        <dbReference type="ARBA" id="ARBA00004496"/>
    </source>
</evidence>
<keyword evidence="5" id="KW-1003">Cell membrane</keyword>
<keyword evidence="4 12" id="KW-0728">SH3 domain</keyword>
<dbReference type="InterPro" id="IPR001060">
    <property type="entry name" value="FCH_dom"/>
</dbReference>
<reference evidence="18" key="2">
    <citation type="submission" date="2015-02" db="UniProtKB">
        <authorList>
            <consortium name="EnsemblMetazoa"/>
        </authorList>
    </citation>
    <scope>IDENTIFICATION</scope>
</reference>
<evidence type="ECO:0000256" key="10">
    <source>
        <dbReference type="ARBA" id="ARBA00055545"/>
    </source>
</evidence>
<evidence type="ECO:0000256" key="5">
    <source>
        <dbReference type="ARBA" id="ARBA00022475"/>
    </source>
</evidence>
<dbReference type="SUPFAM" id="SSF103657">
    <property type="entry name" value="BAR/IMD domain-like"/>
    <property type="match status" value="1"/>
</dbReference>
<dbReference type="OMA" id="NCVNERA"/>
<evidence type="ECO:0000256" key="4">
    <source>
        <dbReference type="ARBA" id="ARBA00022443"/>
    </source>
</evidence>
<evidence type="ECO:0000256" key="7">
    <source>
        <dbReference type="ARBA" id="ARBA00022553"/>
    </source>
</evidence>
<dbReference type="GO" id="GO:0030100">
    <property type="term" value="P:regulation of endocytosis"/>
    <property type="evidence" value="ECO:0007669"/>
    <property type="project" value="TreeGrafter"/>
</dbReference>
<feature type="compositionally biased region" description="Polar residues" evidence="15">
    <location>
        <begin position="388"/>
        <end position="398"/>
    </location>
</feature>
<dbReference type="Gene3D" id="1.20.1270.60">
    <property type="entry name" value="Arfaptin homology (AH) domain/BAR domain"/>
    <property type="match status" value="1"/>
</dbReference>
<evidence type="ECO:0000259" key="16">
    <source>
        <dbReference type="PROSITE" id="PS50002"/>
    </source>
</evidence>
<dbReference type="PhylomeDB" id="T1IZX9"/>
<dbReference type="InterPro" id="IPR036028">
    <property type="entry name" value="SH3-like_dom_sf"/>
</dbReference>
<proteinExistence type="predicted"/>
<dbReference type="InterPro" id="IPR031160">
    <property type="entry name" value="F_BAR_dom"/>
</dbReference>
<comment type="function">
    <text evidence="10">Plays a role in endocytosis and regulates internalization of plasma membrane proteins. Overexpression impairs internalization of SLC2A1/GLUT1 and TRPV4 and increases the levels of SLC2A1/GLUT1 and TRPV4 at the cell membrane. Inhibits the TRPV4 calcium channel activity.</text>
</comment>
<dbReference type="Proteomes" id="UP000014500">
    <property type="component" value="Unassembled WGS sequence"/>
</dbReference>
<feature type="coiled-coil region" evidence="14">
    <location>
        <begin position="178"/>
        <end position="216"/>
    </location>
</feature>
<evidence type="ECO:0000256" key="2">
    <source>
        <dbReference type="ARBA" id="ARBA00004236"/>
    </source>
</evidence>
<evidence type="ECO:0000256" key="11">
    <source>
        <dbReference type="ARBA" id="ARBA00064966"/>
    </source>
</evidence>
<dbReference type="SMART" id="SM00326">
    <property type="entry name" value="SH3"/>
    <property type="match status" value="1"/>
</dbReference>
<evidence type="ECO:0000256" key="9">
    <source>
        <dbReference type="ARBA" id="ARBA00023136"/>
    </source>
</evidence>
<feature type="region of interest" description="Disordered" evidence="15">
    <location>
        <begin position="325"/>
        <end position="423"/>
    </location>
</feature>
<dbReference type="PANTHER" id="PTHR23065:SF11">
    <property type="entry name" value="SYNDAPIN, ISOFORM C"/>
    <property type="match status" value="1"/>
</dbReference>
<dbReference type="CDD" id="cd07655">
    <property type="entry name" value="F-BAR_PACSIN"/>
    <property type="match status" value="1"/>
</dbReference>
<dbReference type="PROSITE" id="PS51741">
    <property type="entry name" value="F_BAR"/>
    <property type="match status" value="1"/>
</dbReference>
<evidence type="ECO:0000256" key="15">
    <source>
        <dbReference type="SAM" id="MobiDB-lite"/>
    </source>
</evidence>
<dbReference type="SUPFAM" id="SSF50044">
    <property type="entry name" value="SH3-domain"/>
    <property type="match status" value="1"/>
</dbReference>
<dbReference type="AlphaFoldDB" id="T1IZX9"/>
<dbReference type="InterPro" id="IPR001452">
    <property type="entry name" value="SH3_domain"/>
</dbReference>
<feature type="domain" description="SH3" evidence="16">
    <location>
        <begin position="424"/>
        <end position="483"/>
    </location>
</feature>
<sequence>MSHHSDDAMLIPGSDSFWEPGNYKRTTKRMEDGFRLCNDLIQLIQERSDIEKAYAKSLKGWAKKWNEAIEKGPEYGTTEAAWKGILVEADRRCEVHIGVRDRIVNEVQTSVKQWQKDNYHRSMMQLKEKKEMDDQFKKAQKPWSKLLEKVNKTKADYHTACKNERSAINQEKNAVGDSAISQDQLKRLQDRVSKCKDEVQKTKDRYETALKEIKDYNPKYMEDMTAVFDKCQEMEEKRLNFFKEMLFGVHDCLNIAKEPSLPQIYEEYRHTIQNADASKDLKWWSNNHGATMAMNWPQFEVSLEYFEEFREISRQVRRPVGHTNESGITLINQRSVGDEQPEYTPEIHNISKKTSKGNMGDGRENVTITRISTNQKVEKDRKKDVVSARNSDLSSTNGKQDNPFDEDPDDWDDDTHDGLVDSGEQGVPVKALYDYDGAEADELTFKQGEQFEKLEDEDEQGWCKGRKNGRVGLYPANYVEVVP</sequence>
<accession>T1IZX9</accession>
<dbReference type="InterPro" id="IPR027267">
    <property type="entry name" value="AH/BAR_dom_sf"/>
</dbReference>
<keyword evidence="6" id="KW-0963">Cytoplasm</keyword>
<dbReference type="CDD" id="cd11843">
    <property type="entry name" value="SH3_PACSIN"/>
    <property type="match status" value="1"/>
</dbReference>
<comment type="subcellular location">
    <subcellularLocation>
        <location evidence="2">Cell membrane</location>
    </subcellularLocation>
    <subcellularLocation>
        <location evidence="3">Cytoplasm</location>
    </subcellularLocation>
    <subcellularLocation>
        <location evidence="1">Endomembrane system</location>
        <topology evidence="1">Peripheral membrane protein</topology>
    </subcellularLocation>
</comment>
<keyword evidence="19" id="KW-1185">Reference proteome</keyword>
<dbReference type="Gene3D" id="2.30.30.40">
    <property type="entry name" value="SH3 Domains"/>
    <property type="match status" value="1"/>
</dbReference>
<evidence type="ECO:0000256" key="1">
    <source>
        <dbReference type="ARBA" id="ARBA00004184"/>
    </source>
</evidence>
<keyword evidence="8 13" id="KW-0175">Coiled coil</keyword>
<dbReference type="GO" id="GO:0005543">
    <property type="term" value="F:phospholipid binding"/>
    <property type="evidence" value="ECO:0007669"/>
    <property type="project" value="TreeGrafter"/>
</dbReference>
<dbReference type="EMBL" id="JH431728">
    <property type="status" value="NOT_ANNOTATED_CDS"/>
    <property type="molecule type" value="Genomic_DNA"/>
</dbReference>
<dbReference type="PRINTS" id="PR00452">
    <property type="entry name" value="SH3DOMAIN"/>
</dbReference>
<dbReference type="GO" id="GO:0097320">
    <property type="term" value="P:plasma membrane tubulation"/>
    <property type="evidence" value="ECO:0007669"/>
    <property type="project" value="TreeGrafter"/>
</dbReference>
<organism evidence="18 19">
    <name type="scientific">Strigamia maritima</name>
    <name type="common">European centipede</name>
    <name type="synonym">Geophilus maritimus</name>
    <dbReference type="NCBI Taxonomy" id="126957"/>
    <lineage>
        <taxon>Eukaryota</taxon>
        <taxon>Metazoa</taxon>
        <taxon>Ecdysozoa</taxon>
        <taxon>Arthropoda</taxon>
        <taxon>Myriapoda</taxon>
        <taxon>Chilopoda</taxon>
        <taxon>Pleurostigmophora</taxon>
        <taxon>Geophilomorpha</taxon>
        <taxon>Linotaeniidae</taxon>
        <taxon>Strigamia</taxon>
    </lineage>
</organism>
<dbReference type="Pfam" id="PF00018">
    <property type="entry name" value="SH3_1"/>
    <property type="match status" value="1"/>
</dbReference>
<dbReference type="eggNOG" id="KOG2856">
    <property type="taxonomic scope" value="Eukaryota"/>
</dbReference>
<dbReference type="EnsemblMetazoa" id="SMAR006818-RA">
    <property type="protein sequence ID" value="SMAR006818-PA"/>
    <property type="gene ID" value="SMAR006818"/>
</dbReference>
<comment type="subunit">
    <text evidence="11">Homodimer. May form heterooligomers with other PACSINs. Interacts (via SH3 domain) with DNM1, SYNJ1 and WASL. Interacts with TRPV4.</text>
</comment>
<feature type="compositionally biased region" description="Basic and acidic residues" evidence="15">
    <location>
        <begin position="376"/>
        <end position="386"/>
    </location>
</feature>
<dbReference type="Pfam" id="PF00611">
    <property type="entry name" value="FCH"/>
    <property type="match status" value="1"/>
</dbReference>
<dbReference type="GO" id="GO:0005768">
    <property type="term" value="C:endosome"/>
    <property type="evidence" value="ECO:0007669"/>
    <property type="project" value="TreeGrafter"/>
</dbReference>
<dbReference type="GO" id="GO:0007010">
    <property type="term" value="P:cytoskeleton organization"/>
    <property type="evidence" value="ECO:0007669"/>
    <property type="project" value="TreeGrafter"/>
</dbReference>
<evidence type="ECO:0000313" key="18">
    <source>
        <dbReference type="EnsemblMetazoa" id="SMAR006818-PA"/>
    </source>
</evidence>
<evidence type="ECO:0000256" key="8">
    <source>
        <dbReference type="ARBA" id="ARBA00023054"/>
    </source>
</evidence>
<evidence type="ECO:0000256" key="6">
    <source>
        <dbReference type="ARBA" id="ARBA00022490"/>
    </source>
</evidence>